<dbReference type="Pfam" id="PF00229">
    <property type="entry name" value="TNF"/>
    <property type="match status" value="1"/>
</dbReference>
<keyword evidence="3" id="KW-0812">Transmembrane</keyword>
<dbReference type="Proteomes" id="UP001346869">
    <property type="component" value="Unassembled WGS sequence"/>
</dbReference>
<dbReference type="Gene3D" id="2.60.120.40">
    <property type="match status" value="1"/>
</dbReference>
<evidence type="ECO:0000313" key="6">
    <source>
        <dbReference type="Proteomes" id="UP001346869"/>
    </source>
</evidence>
<dbReference type="SUPFAM" id="SSF49842">
    <property type="entry name" value="TNF-like"/>
    <property type="match status" value="1"/>
</dbReference>
<protein>
    <recommendedName>
        <fullName evidence="4">THD domain-containing protein</fullName>
    </recommendedName>
</protein>
<evidence type="ECO:0000256" key="3">
    <source>
        <dbReference type="SAM" id="Phobius"/>
    </source>
</evidence>
<dbReference type="EMBL" id="JAUZQC010000021">
    <property type="protein sequence ID" value="KAK5852431.1"/>
    <property type="molecule type" value="Genomic_DNA"/>
</dbReference>
<dbReference type="GO" id="GO:0006955">
    <property type="term" value="P:immune response"/>
    <property type="evidence" value="ECO:0007669"/>
    <property type="project" value="InterPro"/>
</dbReference>
<accession>A0AAN8A471</accession>
<evidence type="ECO:0000256" key="1">
    <source>
        <dbReference type="ARBA" id="ARBA00008670"/>
    </source>
</evidence>
<reference evidence="5 6" key="2">
    <citation type="journal article" date="2023" name="Mol. Biol. Evol.">
        <title>Genomics of Secondarily Temperate Adaptation in the Only Non-Antarctic Icefish.</title>
        <authorList>
            <person name="Rivera-Colon A.G."/>
            <person name="Rayamajhi N."/>
            <person name="Minhas B.F."/>
            <person name="Madrigal G."/>
            <person name="Bilyk K.T."/>
            <person name="Yoon V."/>
            <person name="Hune M."/>
            <person name="Gregory S."/>
            <person name="Cheng C.H.C."/>
            <person name="Catchen J.M."/>
        </authorList>
    </citation>
    <scope>NUCLEOTIDE SEQUENCE [LARGE SCALE GENOMIC DNA]</scope>
    <source>
        <strain evidence="5">JMC-PN-2008</strain>
    </source>
</reference>
<feature type="transmembrane region" description="Helical" evidence="3">
    <location>
        <begin position="48"/>
        <end position="69"/>
    </location>
</feature>
<evidence type="ECO:0000259" key="4">
    <source>
        <dbReference type="Pfam" id="PF00229"/>
    </source>
</evidence>
<keyword evidence="6" id="KW-1185">Reference proteome</keyword>
<dbReference type="InterPro" id="IPR008983">
    <property type="entry name" value="Tumour_necrosis_fac-like_dom"/>
</dbReference>
<dbReference type="AlphaFoldDB" id="A0AAN8A471"/>
<dbReference type="InterPro" id="IPR006052">
    <property type="entry name" value="TNF_dom"/>
</dbReference>
<keyword evidence="3" id="KW-1133">Transmembrane helix</keyword>
<evidence type="ECO:0000313" key="5">
    <source>
        <dbReference type="EMBL" id="KAK5852431.1"/>
    </source>
</evidence>
<feature type="compositionally biased region" description="Polar residues" evidence="2">
    <location>
        <begin position="80"/>
        <end position="95"/>
    </location>
</feature>
<reference evidence="5 6" key="1">
    <citation type="journal article" date="2023" name="Genes (Basel)">
        <title>Chromosome-Level Genome Assembly and Circadian Gene Repertoire of the Patagonia Blennie Eleginops maclovinus-The Closest Ancestral Proxy of Antarctic Cryonotothenioids.</title>
        <authorList>
            <person name="Cheng C.C."/>
            <person name="Rivera-Colon A.G."/>
            <person name="Minhas B.F."/>
            <person name="Wilson L."/>
            <person name="Rayamajhi N."/>
            <person name="Vargas-Chacoff L."/>
            <person name="Catchen J.M."/>
        </authorList>
    </citation>
    <scope>NUCLEOTIDE SEQUENCE [LARGE SCALE GENOMIC DNA]</scope>
    <source>
        <strain evidence="5">JMC-PN-2008</strain>
    </source>
</reference>
<organism evidence="5 6">
    <name type="scientific">Eleginops maclovinus</name>
    <name type="common">Patagonian blennie</name>
    <name type="synonym">Eleginus maclovinus</name>
    <dbReference type="NCBI Taxonomy" id="56733"/>
    <lineage>
        <taxon>Eukaryota</taxon>
        <taxon>Metazoa</taxon>
        <taxon>Chordata</taxon>
        <taxon>Craniata</taxon>
        <taxon>Vertebrata</taxon>
        <taxon>Euteleostomi</taxon>
        <taxon>Actinopterygii</taxon>
        <taxon>Neopterygii</taxon>
        <taxon>Teleostei</taxon>
        <taxon>Neoteleostei</taxon>
        <taxon>Acanthomorphata</taxon>
        <taxon>Eupercaria</taxon>
        <taxon>Perciformes</taxon>
        <taxon>Notothenioidei</taxon>
        <taxon>Eleginopidae</taxon>
        <taxon>Eleginops</taxon>
    </lineage>
</organism>
<gene>
    <name evidence="5" type="ORF">PBY51_023900</name>
</gene>
<evidence type="ECO:0000256" key="2">
    <source>
        <dbReference type="SAM" id="MobiDB-lite"/>
    </source>
</evidence>
<keyword evidence="3" id="KW-0472">Membrane</keyword>
<dbReference type="GO" id="GO:0005164">
    <property type="term" value="F:tumor necrosis factor receptor binding"/>
    <property type="evidence" value="ECO:0007669"/>
    <property type="project" value="InterPro"/>
</dbReference>
<feature type="domain" description="THD" evidence="4">
    <location>
        <begin position="132"/>
        <end position="230"/>
    </location>
</feature>
<comment type="caution">
    <text evidence="5">The sequence shown here is derived from an EMBL/GenBank/DDBJ whole genome shotgun (WGS) entry which is preliminary data.</text>
</comment>
<name>A0AAN8A471_ELEMC</name>
<dbReference type="GO" id="GO:0016020">
    <property type="term" value="C:membrane"/>
    <property type="evidence" value="ECO:0007669"/>
    <property type="project" value="InterPro"/>
</dbReference>
<comment type="similarity">
    <text evidence="1">Belongs to the tumor necrosis factor family.</text>
</comment>
<sequence length="233" mass="26381">MGHTLIRQSELAEAADGDVMMDLGPDKSVLILIQHCREMKRQETCLRLITLLLLLSCTALFIFAMWAGFRQSGSKEEVINNEQSPAYSKQETNASADDPRKATSLHISLRSLPVPGDNKYIEWESVFGQPVYKDTEKIEIPENGFYFVYVKFDLTCSNHTFTKFEVVLHKSNIGHPSNQTLTTVNEDLRCKPGHSRNVFVGQLFDLLKDDCVRVLIRKGFDLINKSTFGAYSV</sequence>
<proteinExistence type="inferred from homology"/>
<feature type="region of interest" description="Disordered" evidence="2">
    <location>
        <begin position="80"/>
        <end position="100"/>
    </location>
</feature>